<dbReference type="EMBL" id="JABELX010000017">
    <property type="protein sequence ID" value="NNH74888.1"/>
    <property type="molecule type" value="Genomic_DNA"/>
</dbReference>
<dbReference type="Pfam" id="PF16859">
    <property type="entry name" value="TetR_C_11"/>
    <property type="match status" value="1"/>
</dbReference>
<dbReference type="GO" id="GO:0000976">
    <property type="term" value="F:transcription cis-regulatory region binding"/>
    <property type="evidence" value="ECO:0007669"/>
    <property type="project" value="TreeGrafter"/>
</dbReference>
<dbReference type="PANTHER" id="PTHR30055">
    <property type="entry name" value="HTH-TYPE TRANSCRIPTIONAL REGULATOR RUTR"/>
    <property type="match status" value="1"/>
</dbReference>
<dbReference type="SUPFAM" id="SSF48498">
    <property type="entry name" value="Tetracyclin repressor-like, C-terminal domain"/>
    <property type="match status" value="1"/>
</dbReference>
<feature type="domain" description="HTH tetR-type" evidence="5">
    <location>
        <begin position="16"/>
        <end position="76"/>
    </location>
</feature>
<dbReference type="PRINTS" id="PR00455">
    <property type="entry name" value="HTHTETR"/>
</dbReference>
<keyword evidence="3" id="KW-0804">Transcription</keyword>
<dbReference type="Gene3D" id="1.10.357.10">
    <property type="entry name" value="Tetracycline Repressor, domain 2"/>
    <property type="match status" value="1"/>
</dbReference>
<protein>
    <submittedName>
        <fullName evidence="6">TetR/AcrR family transcriptional regulator</fullName>
    </submittedName>
</protein>
<keyword evidence="1" id="KW-0805">Transcription regulation</keyword>
<dbReference type="Gene3D" id="1.10.10.60">
    <property type="entry name" value="Homeodomain-like"/>
    <property type="match status" value="1"/>
</dbReference>
<evidence type="ECO:0000313" key="7">
    <source>
        <dbReference type="Proteomes" id="UP000586827"/>
    </source>
</evidence>
<accession>A0A849CAZ9</accession>
<dbReference type="PANTHER" id="PTHR30055:SF148">
    <property type="entry name" value="TETR-FAMILY TRANSCRIPTIONAL REGULATOR"/>
    <property type="match status" value="1"/>
</dbReference>
<sequence>MPMSPQRPHTGRRRNPAAREAILVSVTELLAESGGVHATMDQIAAAAGVSKQTIYRWWPSKGAVLLDAMAEWARTRAPEPDTGRVLDDLATFLGSTFAAVSGPPAAPLLRAILAEAQHDSQTADLLTEFARDRRATLHRILERGQARGELPDADLELLVEQAYGLLWYRLAVSRDPLTTDVAVRLAAALCR</sequence>
<gene>
    <name evidence="6" type="ORF">HLB23_34420</name>
</gene>
<dbReference type="InterPro" id="IPR001647">
    <property type="entry name" value="HTH_TetR"/>
</dbReference>
<comment type="caution">
    <text evidence="6">The sequence shown here is derived from an EMBL/GenBank/DDBJ whole genome shotgun (WGS) entry which is preliminary data.</text>
</comment>
<evidence type="ECO:0000256" key="4">
    <source>
        <dbReference type="PROSITE-ProRule" id="PRU00335"/>
    </source>
</evidence>
<dbReference type="AlphaFoldDB" id="A0A849CAZ9"/>
<dbReference type="Proteomes" id="UP000586827">
    <property type="component" value="Unassembled WGS sequence"/>
</dbReference>
<keyword evidence="7" id="KW-1185">Reference proteome</keyword>
<reference evidence="6 7" key="1">
    <citation type="submission" date="2020-05" db="EMBL/GenBank/DDBJ databases">
        <title>MicrobeNet Type strains.</title>
        <authorList>
            <person name="Nicholson A.C."/>
        </authorList>
    </citation>
    <scope>NUCLEOTIDE SEQUENCE [LARGE SCALE GENOMIC DNA]</scope>
    <source>
        <strain evidence="6 7">JCM 3224</strain>
    </source>
</reference>
<dbReference type="InterPro" id="IPR050109">
    <property type="entry name" value="HTH-type_TetR-like_transc_reg"/>
</dbReference>
<proteinExistence type="predicted"/>
<dbReference type="InterPro" id="IPR036271">
    <property type="entry name" value="Tet_transcr_reg_TetR-rel_C_sf"/>
</dbReference>
<dbReference type="PROSITE" id="PS50977">
    <property type="entry name" value="HTH_TETR_2"/>
    <property type="match status" value="1"/>
</dbReference>
<evidence type="ECO:0000313" key="6">
    <source>
        <dbReference type="EMBL" id="NNH74888.1"/>
    </source>
</evidence>
<dbReference type="InterPro" id="IPR011075">
    <property type="entry name" value="TetR_C"/>
</dbReference>
<keyword evidence="2 4" id="KW-0238">DNA-binding</keyword>
<dbReference type="GO" id="GO:0003700">
    <property type="term" value="F:DNA-binding transcription factor activity"/>
    <property type="evidence" value="ECO:0007669"/>
    <property type="project" value="TreeGrafter"/>
</dbReference>
<dbReference type="Pfam" id="PF00440">
    <property type="entry name" value="TetR_N"/>
    <property type="match status" value="1"/>
</dbReference>
<dbReference type="InterPro" id="IPR009057">
    <property type="entry name" value="Homeodomain-like_sf"/>
</dbReference>
<organism evidence="6 7">
    <name type="scientific">Nocardia uniformis</name>
    <dbReference type="NCBI Taxonomy" id="53432"/>
    <lineage>
        <taxon>Bacteria</taxon>
        <taxon>Bacillati</taxon>
        <taxon>Actinomycetota</taxon>
        <taxon>Actinomycetes</taxon>
        <taxon>Mycobacteriales</taxon>
        <taxon>Nocardiaceae</taxon>
        <taxon>Nocardia</taxon>
    </lineage>
</organism>
<feature type="DNA-binding region" description="H-T-H motif" evidence="4">
    <location>
        <begin position="39"/>
        <end position="58"/>
    </location>
</feature>
<evidence type="ECO:0000256" key="2">
    <source>
        <dbReference type="ARBA" id="ARBA00023125"/>
    </source>
</evidence>
<name>A0A849CAZ9_9NOCA</name>
<evidence type="ECO:0000256" key="3">
    <source>
        <dbReference type="ARBA" id="ARBA00023163"/>
    </source>
</evidence>
<evidence type="ECO:0000259" key="5">
    <source>
        <dbReference type="PROSITE" id="PS50977"/>
    </source>
</evidence>
<dbReference type="SUPFAM" id="SSF46689">
    <property type="entry name" value="Homeodomain-like"/>
    <property type="match status" value="1"/>
</dbReference>
<evidence type="ECO:0000256" key="1">
    <source>
        <dbReference type="ARBA" id="ARBA00023015"/>
    </source>
</evidence>